<protein>
    <recommendedName>
        <fullName evidence="1">Surface-adhesin protein E-like domain-containing protein</fullName>
    </recommendedName>
</protein>
<comment type="caution">
    <text evidence="2">The sequence shown here is derived from an EMBL/GenBank/DDBJ whole genome shotgun (WGS) entry which is preliminary data.</text>
</comment>
<organism evidence="2 3">
    <name type="scientific">Novosphingobium jiangmenense</name>
    <dbReference type="NCBI Taxonomy" id="2791981"/>
    <lineage>
        <taxon>Bacteria</taxon>
        <taxon>Pseudomonadati</taxon>
        <taxon>Pseudomonadota</taxon>
        <taxon>Alphaproteobacteria</taxon>
        <taxon>Sphingomonadales</taxon>
        <taxon>Sphingomonadaceae</taxon>
        <taxon>Novosphingobium</taxon>
    </lineage>
</organism>
<name>A0ABS0HL48_9SPHN</name>
<accession>A0ABS0HL48</accession>
<evidence type="ECO:0000259" key="1">
    <source>
        <dbReference type="Pfam" id="PF16747"/>
    </source>
</evidence>
<proteinExistence type="predicted"/>
<sequence length="133" mass="14742">MLFLLLAAAVNNGPSDAAQSNWQTVGRGKDGSEFYIDTTTLEKVSNDQVKIWTRRNNLPNSRYDHKKIRITFDCKKRESKYEAVLVYKVDGSIAKVNYKAEKAFLPVIPNSADWQTMISACGIAQSLAPGNAG</sequence>
<evidence type="ECO:0000313" key="3">
    <source>
        <dbReference type="Proteomes" id="UP000600799"/>
    </source>
</evidence>
<dbReference type="InterPro" id="IPR031939">
    <property type="entry name" value="Adhesin_E-like"/>
</dbReference>
<dbReference type="EMBL" id="JADQDC010000014">
    <property type="protein sequence ID" value="MBF9152709.1"/>
    <property type="molecule type" value="Genomic_DNA"/>
</dbReference>
<feature type="domain" description="Surface-adhesin protein E-like" evidence="1">
    <location>
        <begin position="22"/>
        <end position="122"/>
    </location>
</feature>
<dbReference type="RefSeq" id="WP_196277001.1">
    <property type="nucleotide sequence ID" value="NZ_JADQDC010000014.1"/>
</dbReference>
<reference evidence="2 3" key="1">
    <citation type="submission" date="2020-11" db="EMBL/GenBank/DDBJ databases">
        <title>The genome sequence of Novosphingobium sp. 1Y9A.</title>
        <authorList>
            <person name="Liu Y."/>
        </authorList>
    </citation>
    <scope>NUCLEOTIDE SEQUENCE [LARGE SCALE GENOMIC DNA]</scope>
    <source>
        <strain evidence="2 3">1Y9A</strain>
    </source>
</reference>
<keyword evidence="3" id="KW-1185">Reference proteome</keyword>
<gene>
    <name evidence="2" type="ORF">I2488_17035</name>
</gene>
<evidence type="ECO:0000313" key="2">
    <source>
        <dbReference type="EMBL" id="MBF9152709.1"/>
    </source>
</evidence>
<dbReference type="Proteomes" id="UP000600799">
    <property type="component" value="Unassembled WGS sequence"/>
</dbReference>
<dbReference type="Pfam" id="PF16747">
    <property type="entry name" value="Adhesin_E"/>
    <property type="match status" value="1"/>
</dbReference>